<evidence type="ECO:0000256" key="2">
    <source>
        <dbReference type="ARBA" id="ARBA00023043"/>
    </source>
</evidence>
<dbReference type="Pfam" id="PF12796">
    <property type="entry name" value="Ank_2"/>
    <property type="match status" value="1"/>
</dbReference>
<keyword evidence="2" id="KW-0040">ANK repeat</keyword>
<dbReference type="AlphaFoldDB" id="A0A382MI52"/>
<name>A0A382MI52_9ZZZZ</name>
<dbReference type="GO" id="GO:0085020">
    <property type="term" value="P:protein K6-linked ubiquitination"/>
    <property type="evidence" value="ECO:0007669"/>
    <property type="project" value="TreeGrafter"/>
</dbReference>
<proteinExistence type="predicted"/>
<feature type="non-terminal residue" evidence="3">
    <location>
        <position position="1"/>
    </location>
</feature>
<sequence>VGNVESRWQLNQQINLAGDTCPMSIPRQSGIVTPEAVCYCLAVTKLMKYTLLTLIVTSLLATTALADPIHDAANTGDIGDVQAELDAGVDVNAKSERGRAPLHDAADNGHKEIVELLITYGADVNAKDADGNTPLDKAIEEDHTEVIAYLRAWGGRTNAEDLEYKLNAIIPLEEAVAQLQHLIIGDDGDDGPDQPSIEKLQGVFVIRGKVGGKYEVQYHTGDNDWKKREKVTLKSTRQLYIDSSSYDDK</sequence>
<dbReference type="PROSITE" id="PS50088">
    <property type="entry name" value="ANK_REPEAT"/>
    <property type="match status" value="2"/>
</dbReference>
<gene>
    <name evidence="3" type="ORF">METZ01_LOCUS301174</name>
</gene>
<dbReference type="PANTHER" id="PTHR24171">
    <property type="entry name" value="ANKYRIN REPEAT DOMAIN-CONTAINING PROTEIN 39-RELATED"/>
    <property type="match status" value="1"/>
</dbReference>
<dbReference type="EMBL" id="UINC01093695">
    <property type="protein sequence ID" value="SVC48320.1"/>
    <property type="molecule type" value="Genomic_DNA"/>
</dbReference>
<dbReference type="GO" id="GO:0031436">
    <property type="term" value="C:BRCA1-BARD1 complex"/>
    <property type="evidence" value="ECO:0007669"/>
    <property type="project" value="TreeGrafter"/>
</dbReference>
<protein>
    <submittedName>
        <fullName evidence="3">Uncharacterized protein</fullName>
    </submittedName>
</protein>
<dbReference type="GO" id="GO:0004842">
    <property type="term" value="F:ubiquitin-protein transferase activity"/>
    <property type="evidence" value="ECO:0007669"/>
    <property type="project" value="TreeGrafter"/>
</dbReference>
<evidence type="ECO:0000313" key="3">
    <source>
        <dbReference type="EMBL" id="SVC48320.1"/>
    </source>
</evidence>
<dbReference type="InterPro" id="IPR002110">
    <property type="entry name" value="Ankyrin_rpt"/>
</dbReference>
<dbReference type="GO" id="GO:0070531">
    <property type="term" value="C:BRCA1-A complex"/>
    <property type="evidence" value="ECO:0007669"/>
    <property type="project" value="TreeGrafter"/>
</dbReference>
<organism evidence="3">
    <name type="scientific">marine metagenome</name>
    <dbReference type="NCBI Taxonomy" id="408172"/>
    <lineage>
        <taxon>unclassified sequences</taxon>
        <taxon>metagenomes</taxon>
        <taxon>ecological metagenomes</taxon>
    </lineage>
</organism>
<keyword evidence="1" id="KW-0677">Repeat</keyword>
<dbReference type="SUPFAM" id="SSF48403">
    <property type="entry name" value="Ankyrin repeat"/>
    <property type="match status" value="1"/>
</dbReference>
<dbReference type="SMART" id="SM00248">
    <property type="entry name" value="ANK"/>
    <property type="match status" value="3"/>
</dbReference>
<feature type="non-terminal residue" evidence="3">
    <location>
        <position position="249"/>
    </location>
</feature>
<dbReference type="PANTHER" id="PTHR24171:SF8">
    <property type="entry name" value="BRCA1-ASSOCIATED RING DOMAIN PROTEIN 1"/>
    <property type="match status" value="1"/>
</dbReference>
<dbReference type="InterPro" id="IPR036770">
    <property type="entry name" value="Ankyrin_rpt-contain_sf"/>
</dbReference>
<evidence type="ECO:0000256" key="1">
    <source>
        <dbReference type="ARBA" id="ARBA00022737"/>
    </source>
</evidence>
<dbReference type="Gene3D" id="1.25.40.20">
    <property type="entry name" value="Ankyrin repeat-containing domain"/>
    <property type="match status" value="1"/>
</dbReference>
<dbReference type="PROSITE" id="PS50297">
    <property type="entry name" value="ANK_REP_REGION"/>
    <property type="match status" value="2"/>
</dbReference>
<accession>A0A382MI52</accession>
<reference evidence="3" key="1">
    <citation type="submission" date="2018-05" db="EMBL/GenBank/DDBJ databases">
        <authorList>
            <person name="Lanie J.A."/>
            <person name="Ng W.-L."/>
            <person name="Kazmierczak K.M."/>
            <person name="Andrzejewski T.M."/>
            <person name="Davidsen T.M."/>
            <person name="Wayne K.J."/>
            <person name="Tettelin H."/>
            <person name="Glass J.I."/>
            <person name="Rusch D."/>
            <person name="Podicherti R."/>
            <person name="Tsui H.-C.T."/>
            <person name="Winkler M.E."/>
        </authorList>
    </citation>
    <scope>NUCLEOTIDE SEQUENCE</scope>
</reference>